<protein>
    <recommendedName>
        <fullName evidence="1">MrfA-like Zn-binding domain-containing protein</fullName>
    </recommendedName>
</protein>
<dbReference type="Proteomes" id="UP000006804">
    <property type="component" value="Chromosome"/>
</dbReference>
<sequence precursor="true">MVISISFIGAVFLLKLTGPRPYMSLDSESSYVYTKLPKSILKMIFLMFSLISYYHVLVNRTLLTYKFIHYKIEESDVPRKRKKYIYDRYVEVKCSSFDVQEDSNEKSPMKFWLAKKCRIRYINNGRECGKRIAGKSNYNVIPFEVKTEDGNLTGAIGCEIARDCLVIRFDKRFFNYTMVINLCSAVCKAIEKLFNYGENELFFLVDEKMNLNDSDHIFALFYDRTGNEEIEFETIAENFMDILKVAYDSLNTCNCVKGCTNCMAIRRVDYEYIFDKQKAIKALKLSIFERDETTKYCDEESAVVEEVTVISEPNTGKFRVQSSLINREFEYYESTLDKQKKVNLEYKNLAKILKLYCGRADEIVIKSKQQWVVEKINFLTSSDDTYIDEFCFYRLAYKNVVGIKI</sequence>
<keyword evidence="3" id="KW-1185">Reference proteome</keyword>
<organism evidence="2 3">
    <name type="scientific">Pseudothermotoga thermarum DSM 5069</name>
    <dbReference type="NCBI Taxonomy" id="688269"/>
    <lineage>
        <taxon>Bacteria</taxon>
        <taxon>Thermotogati</taxon>
        <taxon>Thermotogota</taxon>
        <taxon>Thermotogae</taxon>
        <taxon>Thermotogales</taxon>
        <taxon>Thermotogaceae</taxon>
        <taxon>Pseudothermotoga</taxon>
    </lineage>
</organism>
<feature type="domain" description="MrfA-like Zn-binding" evidence="1">
    <location>
        <begin position="183"/>
        <end position="263"/>
    </location>
</feature>
<evidence type="ECO:0000313" key="2">
    <source>
        <dbReference type="EMBL" id="AEH51262.1"/>
    </source>
</evidence>
<gene>
    <name evidence="2" type="ORF">Theth_1190</name>
</gene>
<evidence type="ECO:0000313" key="3">
    <source>
        <dbReference type="Proteomes" id="UP000006804"/>
    </source>
</evidence>
<dbReference type="EMBL" id="CP002351">
    <property type="protein sequence ID" value="AEH51262.1"/>
    <property type="molecule type" value="Genomic_DNA"/>
</dbReference>
<evidence type="ECO:0000259" key="1">
    <source>
        <dbReference type="Pfam" id="PF09369"/>
    </source>
</evidence>
<dbReference type="KEGG" id="tta:Theth_1190"/>
<dbReference type="HOGENOM" id="CLU_679468_0_0_0"/>
<dbReference type="AlphaFoldDB" id="F7YTP0"/>
<name>F7YTP0_9THEM</name>
<dbReference type="InterPro" id="IPR018973">
    <property type="entry name" value="MZB"/>
</dbReference>
<dbReference type="RefSeq" id="WP_013932481.1">
    <property type="nucleotide sequence ID" value="NC_015707.1"/>
</dbReference>
<accession>F7YTP0</accession>
<dbReference type="STRING" id="688269.Theth_1190"/>
<reference evidence="2 3" key="1">
    <citation type="submission" date="2010-11" db="EMBL/GenBank/DDBJ databases">
        <title>The complete genome of Thermotoga thermarum DSM 5069.</title>
        <authorList>
            <consortium name="US DOE Joint Genome Institute (JGI-PGF)"/>
            <person name="Lucas S."/>
            <person name="Copeland A."/>
            <person name="Lapidus A."/>
            <person name="Bruce D."/>
            <person name="Goodwin L."/>
            <person name="Pitluck S."/>
            <person name="Kyrpides N."/>
            <person name="Mavromatis K."/>
            <person name="Ivanova N."/>
            <person name="Zeytun A."/>
            <person name="Brettin T."/>
            <person name="Detter J.C."/>
            <person name="Tapia R."/>
            <person name="Han C."/>
            <person name="Land M."/>
            <person name="Hauser L."/>
            <person name="Markowitz V."/>
            <person name="Cheng J.-F."/>
            <person name="Hugenholtz P."/>
            <person name="Woyke T."/>
            <person name="Wu D."/>
            <person name="Spring S."/>
            <person name="Schroeder M."/>
            <person name="Brambilla E."/>
            <person name="Klenk H.-P."/>
            <person name="Eisen J.A."/>
        </authorList>
    </citation>
    <scope>NUCLEOTIDE SEQUENCE [LARGE SCALE GENOMIC DNA]</scope>
    <source>
        <strain evidence="2 3">DSM 5069</strain>
    </source>
</reference>
<dbReference type="Pfam" id="PF09369">
    <property type="entry name" value="MZB"/>
    <property type="match status" value="1"/>
</dbReference>
<dbReference type="PATRIC" id="fig|688269.3.peg.1226"/>
<proteinExistence type="predicted"/>